<proteinExistence type="predicted"/>
<evidence type="ECO:0008006" key="3">
    <source>
        <dbReference type="Google" id="ProtNLM"/>
    </source>
</evidence>
<comment type="caution">
    <text evidence="1">The sequence shown here is derived from an EMBL/GenBank/DDBJ whole genome shotgun (WGS) entry which is preliminary data.</text>
</comment>
<organism evidence="1 2">
    <name type="scientific">Pseudonocardia kongjuensis</name>
    <dbReference type="NCBI Taxonomy" id="102227"/>
    <lineage>
        <taxon>Bacteria</taxon>
        <taxon>Bacillati</taxon>
        <taxon>Actinomycetota</taxon>
        <taxon>Actinomycetes</taxon>
        <taxon>Pseudonocardiales</taxon>
        <taxon>Pseudonocardiaceae</taxon>
        <taxon>Pseudonocardia</taxon>
    </lineage>
</organism>
<evidence type="ECO:0000313" key="1">
    <source>
        <dbReference type="EMBL" id="GAA1390728.1"/>
    </source>
</evidence>
<gene>
    <name evidence="1" type="ORF">GCM10009613_31920</name>
</gene>
<protein>
    <recommendedName>
        <fullName evidence="3">ASCH domain-containing protein</fullName>
    </recommendedName>
</protein>
<sequence length="192" mass="20722">MILPVAVARGVADGGIDRAYRRWTSARVRAGSMLRTAAGVVEIVAVDEIDPSSITDDDARAAGAGSAAAVRRAFRGDPGDPVFRIRLRAAGADPRVALRDTPPTGPDELDELVRRLDRLDRASRHGPWTRDTLRCVAEHPGERAADLAGRLGRERDPLKLDVRKLKNLGLTESLETGYRISPRGAAFLATGR</sequence>
<reference evidence="1 2" key="1">
    <citation type="journal article" date="2019" name="Int. J. Syst. Evol. Microbiol.">
        <title>The Global Catalogue of Microorganisms (GCM) 10K type strain sequencing project: providing services to taxonomists for standard genome sequencing and annotation.</title>
        <authorList>
            <consortium name="The Broad Institute Genomics Platform"/>
            <consortium name="The Broad Institute Genome Sequencing Center for Infectious Disease"/>
            <person name="Wu L."/>
            <person name="Ma J."/>
        </authorList>
    </citation>
    <scope>NUCLEOTIDE SEQUENCE [LARGE SCALE GENOMIC DNA]</scope>
    <source>
        <strain evidence="1 2">JCM 11896</strain>
    </source>
</reference>
<evidence type="ECO:0000313" key="2">
    <source>
        <dbReference type="Proteomes" id="UP001501414"/>
    </source>
</evidence>
<dbReference type="RefSeq" id="WP_344023111.1">
    <property type="nucleotide sequence ID" value="NZ_BAAAJK010000011.1"/>
</dbReference>
<dbReference type="Proteomes" id="UP001501414">
    <property type="component" value="Unassembled WGS sequence"/>
</dbReference>
<keyword evidence="2" id="KW-1185">Reference proteome</keyword>
<dbReference type="EMBL" id="BAAAJK010000011">
    <property type="protein sequence ID" value="GAA1390728.1"/>
    <property type="molecule type" value="Genomic_DNA"/>
</dbReference>
<name>A0ABN1XUQ1_9PSEU</name>
<accession>A0ABN1XUQ1</accession>